<dbReference type="EMBL" id="KZ824423">
    <property type="protein sequence ID" value="RAL04857.1"/>
    <property type="molecule type" value="Genomic_DNA"/>
</dbReference>
<dbReference type="GeneID" id="37223604"/>
<organism evidence="1 2">
    <name type="scientific">Aspergillus ibericus CBS 121593</name>
    <dbReference type="NCBI Taxonomy" id="1448316"/>
    <lineage>
        <taxon>Eukaryota</taxon>
        <taxon>Fungi</taxon>
        <taxon>Dikarya</taxon>
        <taxon>Ascomycota</taxon>
        <taxon>Pezizomycotina</taxon>
        <taxon>Eurotiomycetes</taxon>
        <taxon>Eurotiomycetidae</taxon>
        <taxon>Eurotiales</taxon>
        <taxon>Aspergillaceae</taxon>
        <taxon>Aspergillus</taxon>
        <taxon>Aspergillus subgen. Circumdati</taxon>
    </lineage>
</organism>
<name>A0A395HAB6_9EURO</name>
<evidence type="ECO:0000313" key="1">
    <source>
        <dbReference type="EMBL" id="RAL04857.1"/>
    </source>
</evidence>
<gene>
    <name evidence="1" type="ORF">BO80DRAFT_422090</name>
</gene>
<sequence>MIGKSLLEANLSVLLRTVESHWRANRSHWLTLGTIYGYEEHTSGVLPWVQRPPMTPFEADEEDHGWRCLETVTNPVVVPEIHAVIEKARRNQPRNCCRRRGQHIAAQVPIEVVIMIVDAIYKNPGYGAGGITDTRHLLAAFAWHLPDWYWQARCHPWLVLEIHDLMRGDQVVDPRSCVLGWRSSFAIITGTITVA</sequence>
<dbReference type="Proteomes" id="UP000249402">
    <property type="component" value="Unassembled WGS sequence"/>
</dbReference>
<proteinExistence type="predicted"/>
<reference evidence="1 2" key="1">
    <citation type="submission" date="2018-02" db="EMBL/GenBank/DDBJ databases">
        <title>The genomes of Aspergillus section Nigri reveals drivers in fungal speciation.</title>
        <authorList>
            <consortium name="DOE Joint Genome Institute"/>
            <person name="Vesth T.C."/>
            <person name="Nybo J."/>
            <person name="Theobald S."/>
            <person name="Brandl J."/>
            <person name="Frisvad J.C."/>
            <person name="Nielsen K.F."/>
            <person name="Lyhne E.K."/>
            <person name="Kogle M.E."/>
            <person name="Kuo A."/>
            <person name="Riley R."/>
            <person name="Clum A."/>
            <person name="Nolan M."/>
            <person name="Lipzen A."/>
            <person name="Salamov A."/>
            <person name="Henrissat B."/>
            <person name="Wiebenga A."/>
            <person name="De vries R.P."/>
            <person name="Grigoriev I.V."/>
            <person name="Mortensen U.H."/>
            <person name="Andersen M.R."/>
            <person name="Baker S.E."/>
        </authorList>
    </citation>
    <scope>NUCLEOTIDE SEQUENCE [LARGE SCALE GENOMIC DNA]</scope>
    <source>
        <strain evidence="1 2">CBS 121593</strain>
    </source>
</reference>
<dbReference type="AlphaFoldDB" id="A0A395HAB6"/>
<keyword evidence="2" id="KW-1185">Reference proteome</keyword>
<dbReference type="OrthoDB" id="4524525at2759"/>
<accession>A0A395HAB6</accession>
<evidence type="ECO:0000313" key="2">
    <source>
        <dbReference type="Proteomes" id="UP000249402"/>
    </source>
</evidence>
<dbReference type="STRING" id="1448316.A0A395HAB6"/>
<protein>
    <submittedName>
        <fullName evidence="1">Uncharacterized protein</fullName>
    </submittedName>
</protein>
<dbReference type="RefSeq" id="XP_025579184.1">
    <property type="nucleotide sequence ID" value="XM_025718739.1"/>
</dbReference>
<dbReference type="VEuPathDB" id="FungiDB:BO80DRAFT_422090"/>